<dbReference type="RefSeq" id="WP_211551053.1">
    <property type="nucleotide sequence ID" value="NZ_JAGTUF010000022.1"/>
</dbReference>
<feature type="chain" id="PRO_5045049477" description="C-type lysozyme inhibitor domain-containing protein" evidence="1">
    <location>
        <begin position="20"/>
        <end position="110"/>
    </location>
</feature>
<sequence length="110" mass="11738">MLRLALILAAATFALPAQAQESEILRLACRAADPALSPPLTFSINVTAKDAVEVASGTHYGVTVYRDGLGLFDPAQGPSATVYRIDRVSGRFARVDLPARWNGRCDPVTP</sequence>
<keyword evidence="1" id="KW-0732">Signal</keyword>
<evidence type="ECO:0000313" key="2">
    <source>
        <dbReference type="EMBL" id="MBR9973376.1"/>
    </source>
</evidence>
<protein>
    <recommendedName>
        <fullName evidence="4">C-type lysozyme inhibitor domain-containing protein</fullName>
    </recommendedName>
</protein>
<keyword evidence="3" id="KW-1185">Reference proteome</keyword>
<evidence type="ECO:0000256" key="1">
    <source>
        <dbReference type="SAM" id="SignalP"/>
    </source>
</evidence>
<feature type="signal peptide" evidence="1">
    <location>
        <begin position="1"/>
        <end position="19"/>
    </location>
</feature>
<evidence type="ECO:0000313" key="3">
    <source>
        <dbReference type="Proteomes" id="UP000680714"/>
    </source>
</evidence>
<accession>A0ABS5IG22</accession>
<dbReference type="Proteomes" id="UP000680714">
    <property type="component" value="Unassembled WGS sequence"/>
</dbReference>
<name>A0ABS5IG22_9PROT</name>
<comment type="caution">
    <text evidence="2">The sequence shown here is derived from an EMBL/GenBank/DDBJ whole genome shotgun (WGS) entry which is preliminary data.</text>
</comment>
<organism evidence="2 3">
    <name type="scientific">Magnetospirillum sulfuroxidans</name>
    <dbReference type="NCBI Taxonomy" id="611300"/>
    <lineage>
        <taxon>Bacteria</taxon>
        <taxon>Pseudomonadati</taxon>
        <taxon>Pseudomonadota</taxon>
        <taxon>Alphaproteobacteria</taxon>
        <taxon>Rhodospirillales</taxon>
        <taxon>Rhodospirillaceae</taxon>
        <taxon>Magnetospirillum</taxon>
    </lineage>
</organism>
<proteinExistence type="predicted"/>
<dbReference type="EMBL" id="JAGTUF010000022">
    <property type="protein sequence ID" value="MBR9973376.1"/>
    <property type="molecule type" value="Genomic_DNA"/>
</dbReference>
<evidence type="ECO:0008006" key="4">
    <source>
        <dbReference type="Google" id="ProtNLM"/>
    </source>
</evidence>
<gene>
    <name evidence="2" type="ORF">KEC16_16750</name>
</gene>
<reference evidence="2 3" key="1">
    <citation type="submission" date="2021-04" db="EMBL/GenBank/DDBJ databases">
        <title>Magnetospirillum sulfuroxidans sp. nov., a facultative chemolithoautotrophic sulfur-oxidizing alphaproteobacterium isolated from freshwater sediment and proposals for Paramagetospirillum gen. nov., and Magnetospirillaceae fam. nov.</title>
        <authorList>
            <person name="Koziaeva V."/>
            <person name="Geelhoed J.S."/>
            <person name="Sorokin D.Y."/>
            <person name="Grouzdev D.S."/>
        </authorList>
    </citation>
    <scope>NUCLEOTIDE SEQUENCE [LARGE SCALE GENOMIC DNA]</scope>
    <source>
        <strain evidence="2 3">J10</strain>
    </source>
</reference>